<evidence type="ECO:0000313" key="1">
    <source>
        <dbReference type="EMBL" id="QBQ76566.1"/>
    </source>
</evidence>
<evidence type="ECO:0000313" key="2">
    <source>
        <dbReference type="Proteomes" id="UP000306923"/>
    </source>
</evidence>
<sequence>MKGLICVERMVNGKLEILPLENQSSFKEWYGCFSLI</sequence>
<organism evidence="1 2">
    <name type="scientific">Escherichia phage vB_EcoP_R4596</name>
    <dbReference type="NCBI Taxonomy" id="2508204"/>
    <lineage>
        <taxon>Viruses</taxon>
        <taxon>Duplodnaviria</taxon>
        <taxon>Heunggongvirae</taxon>
        <taxon>Uroviricota</taxon>
        <taxon>Caudoviricetes</taxon>
        <taxon>Autographivirales</taxon>
        <taxon>Autosignataviridae</taxon>
        <taxon>Molineuxvirinae</taxon>
        <taxon>Rodentiumvirus</taxon>
        <taxon>Rodentiumvirus R4596</taxon>
    </lineage>
</organism>
<accession>A0A482MSL5</accession>
<proteinExistence type="predicted"/>
<reference evidence="1 2" key="1">
    <citation type="submission" date="2019-01" db="EMBL/GenBank/DDBJ databases">
        <title>Still something new to discover - new insights into E. coli phage diversity and taxonomy.</title>
        <authorList>
            <person name="Korf I.H.E."/>
            <person name="Adriaennsens E."/>
            <person name="Dreiseikelmann B."/>
            <person name="Kropinski A."/>
            <person name="Nimtz M."/>
            <person name="Meier-Kolthoff J.P."/>
            <person name="Rohde M."/>
            <person name="van Raaij M."/>
            <person name="Wittmann J."/>
        </authorList>
    </citation>
    <scope>NUCLEOTIDE SEQUENCE [LARGE SCALE GENOMIC DNA]</scope>
</reference>
<name>A0A482MSL5_9CAUD</name>
<dbReference type="EMBL" id="MK373771">
    <property type="protein sequence ID" value="QBQ76566.1"/>
    <property type="molecule type" value="Genomic_DNA"/>
</dbReference>
<dbReference type="Proteomes" id="UP000306923">
    <property type="component" value="Segment"/>
</dbReference>
<gene>
    <name evidence="1" type="ORF">R4596rev_00003</name>
</gene>
<protein>
    <submittedName>
        <fullName evidence="1">Uncharacterized protein</fullName>
    </submittedName>
</protein>
<keyword evidence="2" id="KW-1185">Reference proteome</keyword>